<evidence type="ECO:0000256" key="1">
    <source>
        <dbReference type="SAM" id="MobiDB-lite"/>
    </source>
</evidence>
<accession>A0A2K9ZG24</accession>
<name>A0A2K9ZG24_RHILE</name>
<keyword evidence="2" id="KW-0614">Plasmid</keyword>
<sequence length="86" mass="10124">MAPISVKQVRRLHTSSDLDSQAKNHSTSHAEFQLKFRENMQSLIISFELTRFVFVVFVGSQELFRYLRRLRSTPRIIGSRCPTRLR</sequence>
<feature type="region of interest" description="Disordered" evidence="1">
    <location>
        <begin position="1"/>
        <end position="25"/>
    </location>
</feature>
<proteinExistence type="predicted"/>
<geneLocation type="plasmid" evidence="3">
    <name>prln3</name>
</geneLocation>
<evidence type="ECO:0000313" key="2">
    <source>
        <dbReference type="EMBL" id="AUW47205.1"/>
    </source>
</evidence>
<evidence type="ECO:0000313" key="3">
    <source>
        <dbReference type="Proteomes" id="UP000238523"/>
    </source>
</evidence>
<gene>
    <name evidence="2" type="ORF">CUJ84_pRLN3000067</name>
</gene>
<reference evidence="2 3" key="1">
    <citation type="submission" date="2017-11" db="EMBL/GenBank/DDBJ databases">
        <title>Complete genome of Rhizobium leguminosarum Norway, an ineffective micro-symbiont.</title>
        <authorList>
            <person name="Hoffrichter A."/>
            <person name="Liang J."/>
            <person name="Brachmann A."/>
            <person name="Marin M."/>
        </authorList>
    </citation>
    <scope>NUCLEOTIDE SEQUENCE [LARGE SCALE GENOMIC DNA]</scope>
    <source>
        <strain evidence="2 3">Norway</strain>
        <plasmid evidence="3">Plasmid prln3</plasmid>
    </source>
</reference>
<dbReference type="EMBL" id="CP025015">
    <property type="protein sequence ID" value="AUW47205.1"/>
    <property type="molecule type" value="Genomic_DNA"/>
</dbReference>
<dbReference type="AlphaFoldDB" id="A0A2K9ZG24"/>
<dbReference type="Proteomes" id="UP000238523">
    <property type="component" value="Plasmid pRLN3"/>
</dbReference>
<protein>
    <submittedName>
        <fullName evidence="2">Uncharacterized protein</fullName>
    </submittedName>
</protein>
<organism evidence="2 3">
    <name type="scientific">Rhizobium leguminosarum</name>
    <dbReference type="NCBI Taxonomy" id="384"/>
    <lineage>
        <taxon>Bacteria</taxon>
        <taxon>Pseudomonadati</taxon>
        <taxon>Pseudomonadota</taxon>
        <taxon>Alphaproteobacteria</taxon>
        <taxon>Hyphomicrobiales</taxon>
        <taxon>Rhizobiaceae</taxon>
        <taxon>Rhizobium/Agrobacterium group</taxon>
        <taxon>Rhizobium</taxon>
    </lineage>
</organism>